<sequence length="58" mass="6748">MEVKVFLIGKIDPIIYKADRIDVLDFELNGIKYKQIRCFKGGFSKSELLKSDLIKEIK</sequence>
<evidence type="ECO:0000313" key="1">
    <source>
        <dbReference type="EMBL" id="QLY81026.1"/>
    </source>
</evidence>
<gene>
    <name evidence="1" type="ORF">HZF06_05410</name>
</gene>
<protein>
    <submittedName>
        <fullName evidence="1">Uncharacterized protein</fullName>
    </submittedName>
</protein>
<dbReference type="Proteomes" id="UP000512286">
    <property type="component" value="Chromosome"/>
</dbReference>
<name>A0A7D6VS96_9CLOT</name>
<dbReference type="KEGG" id="cint:HZF06_05410"/>
<evidence type="ECO:0000313" key="2">
    <source>
        <dbReference type="Proteomes" id="UP000512286"/>
    </source>
</evidence>
<reference evidence="1 2" key="1">
    <citation type="submission" date="2020-07" db="EMBL/GenBank/DDBJ databases">
        <title>Electron transfer.</title>
        <authorList>
            <person name="Huang L."/>
            <person name="Liu X."/>
            <person name="Zhou S."/>
        </authorList>
    </citation>
    <scope>NUCLEOTIDE SEQUENCE [LARGE SCALE GENOMIC DNA]</scope>
    <source>
        <strain evidence="1 2">Lx1</strain>
    </source>
</reference>
<organism evidence="1 2">
    <name type="scientific">Clostridium intestinale</name>
    <dbReference type="NCBI Taxonomy" id="36845"/>
    <lineage>
        <taxon>Bacteria</taxon>
        <taxon>Bacillati</taxon>
        <taxon>Bacillota</taxon>
        <taxon>Clostridia</taxon>
        <taxon>Eubacteriales</taxon>
        <taxon>Clostridiaceae</taxon>
        <taxon>Clostridium</taxon>
    </lineage>
</organism>
<proteinExistence type="predicted"/>
<dbReference type="EMBL" id="CP059378">
    <property type="protein sequence ID" value="QLY81026.1"/>
    <property type="molecule type" value="Genomic_DNA"/>
</dbReference>
<dbReference type="RefSeq" id="WP_021802992.1">
    <property type="nucleotide sequence ID" value="NZ_CP059378.1"/>
</dbReference>
<accession>A0A7D6VS96</accession>
<dbReference type="AlphaFoldDB" id="A0A7D6VS96"/>